<name>A0A839G981_9BACT</name>
<feature type="signal peptide" evidence="1">
    <location>
        <begin position="1"/>
        <end position="32"/>
    </location>
</feature>
<comment type="caution">
    <text evidence="2">The sequence shown here is derived from an EMBL/GenBank/DDBJ whole genome shotgun (WGS) entry which is preliminary data.</text>
</comment>
<dbReference type="EMBL" id="JACJIQ010000002">
    <property type="protein sequence ID" value="MBA9076034.1"/>
    <property type="molecule type" value="Genomic_DNA"/>
</dbReference>
<dbReference type="Pfam" id="PF13852">
    <property type="entry name" value="DUF4197"/>
    <property type="match status" value="1"/>
</dbReference>
<sequence>MASLFSSRTTRWGMKSLLTLAAALLLAHFAQAQIKLKDLNKLKQVVSGGSPLSSEEIGAALKEALSNGVAKGADMVAQADGFYKNPDIKIPFPPEVKKVEDRLRQIGMGREVDKFVLALNRAAEDAAQEAKPIFLNAIKQMTIQDAAAILKGQPDAATQYLNRTTSAQLHEKFKPIIQSSLNKVHATQYYATLITAYNKIPLVQKVNPDLDNYATQKAIDGLFTMVAKEEKNIRQNPAARTSELLKKVFGS</sequence>
<evidence type="ECO:0000313" key="3">
    <source>
        <dbReference type="Proteomes" id="UP000563094"/>
    </source>
</evidence>
<proteinExistence type="predicted"/>
<reference evidence="2 3" key="1">
    <citation type="submission" date="2020-08" db="EMBL/GenBank/DDBJ databases">
        <title>Genomic Encyclopedia of Type Strains, Phase IV (KMG-IV): sequencing the most valuable type-strain genomes for metagenomic binning, comparative biology and taxonomic classification.</title>
        <authorList>
            <person name="Goeker M."/>
        </authorList>
    </citation>
    <scope>NUCLEOTIDE SEQUENCE [LARGE SCALE GENOMIC DNA]</scope>
    <source>
        <strain evidence="2 3">DSM 29854</strain>
    </source>
</reference>
<evidence type="ECO:0000256" key="1">
    <source>
        <dbReference type="SAM" id="SignalP"/>
    </source>
</evidence>
<feature type="chain" id="PRO_5032920755" description="DUF4197 domain-containing protein" evidence="1">
    <location>
        <begin position="33"/>
        <end position="251"/>
    </location>
</feature>
<gene>
    <name evidence="2" type="ORF">FHS90_000736</name>
</gene>
<evidence type="ECO:0008006" key="4">
    <source>
        <dbReference type="Google" id="ProtNLM"/>
    </source>
</evidence>
<dbReference type="InterPro" id="IPR025245">
    <property type="entry name" value="DUF4197"/>
</dbReference>
<evidence type="ECO:0000313" key="2">
    <source>
        <dbReference type="EMBL" id="MBA9076034.1"/>
    </source>
</evidence>
<dbReference type="Proteomes" id="UP000563094">
    <property type="component" value="Unassembled WGS sequence"/>
</dbReference>
<dbReference type="RefSeq" id="WP_241499067.1">
    <property type="nucleotide sequence ID" value="NZ_JACJIQ010000002.1"/>
</dbReference>
<dbReference type="AlphaFoldDB" id="A0A839G981"/>
<accession>A0A839G981</accession>
<keyword evidence="1" id="KW-0732">Signal</keyword>
<organism evidence="2 3">
    <name type="scientific">Rufibacter quisquiliarum</name>
    <dbReference type="NCBI Taxonomy" id="1549639"/>
    <lineage>
        <taxon>Bacteria</taxon>
        <taxon>Pseudomonadati</taxon>
        <taxon>Bacteroidota</taxon>
        <taxon>Cytophagia</taxon>
        <taxon>Cytophagales</taxon>
        <taxon>Hymenobacteraceae</taxon>
        <taxon>Rufibacter</taxon>
    </lineage>
</organism>
<protein>
    <recommendedName>
        <fullName evidence="4">DUF4197 domain-containing protein</fullName>
    </recommendedName>
</protein>
<keyword evidence="3" id="KW-1185">Reference proteome</keyword>